<keyword evidence="5" id="KW-0472">Membrane</keyword>
<dbReference type="SUPFAM" id="SSF53850">
    <property type="entry name" value="Periplasmic binding protein-like II"/>
    <property type="match status" value="1"/>
</dbReference>
<dbReference type="InterPro" id="IPR004089">
    <property type="entry name" value="MCPsignal_dom"/>
</dbReference>
<dbReference type="Pfam" id="PF00015">
    <property type="entry name" value="MCPsignal"/>
    <property type="match status" value="1"/>
</dbReference>
<proteinExistence type="inferred from homology"/>
<evidence type="ECO:0000256" key="3">
    <source>
        <dbReference type="ARBA" id="ARBA00023224"/>
    </source>
</evidence>
<dbReference type="InterPro" id="IPR005770">
    <property type="entry name" value="PhnD"/>
</dbReference>
<sequence>MSKWKNFRGALIFIIGILFLQLGLYLFLEFGLWYLVLSISGTYLLSLFIMKTGTSNNKGSTETIKSNLDQGISENLFNISETMSIDIQQLLWLSINNIEAFGKLVKFFHKIQENGEQNAASAQEITASMEEFVSNFHSLNENILEVEQQSDSSYKMLAANKSTMANIQQSMLDLSQSIKETSTSHDKLHKSSQEINKIVEYIQGISSQINLLSLNASIEAARAGEAGRGFSVVAQEIKKLSEETNNATTNIKNVVDSINEDMNVTNSSIVKMVEEIQHTEVIAKESSVVVSTIEEIISSIKKSLETVRTISQKQLMSSNEIKEGSHSFAVAVEETHGMLYELLKTVETQQGKNDEIIEYSNKLGDISEEFQETIVKLKKDTEIIFGVNPFTSPENIKTMYAPILASVCKEVGCQARIIIVKNYETLNDWISKGKIDIGWFSPLAYVKAREKTNVVPLATPIVNGKASYIGYIIARKDSSIKSLNDLSGSTFGYVDKNSASGYLFANYIMSQERIYDSSFSRTVFLGSHDKVIQAVLSGEVDAGATYSEAIDFAVQQGLPVDKLEIIASTDPIPKDVIGSNENLPKELVDKLKEAFIDFTKPSDINSPVDGFTESKDNNYDIIRNIV</sequence>
<dbReference type="RefSeq" id="WP_213167917.1">
    <property type="nucleotide sequence ID" value="NZ_CP058559.1"/>
</dbReference>
<keyword evidence="5" id="KW-0812">Transmembrane</keyword>
<dbReference type="GO" id="GO:0043190">
    <property type="term" value="C:ATP-binding cassette (ABC) transporter complex"/>
    <property type="evidence" value="ECO:0007669"/>
    <property type="project" value="InterPro"/>
</dbReference>
<organism evidence="7 8">
    <name type="scientific">Alkalicella caledoniensis</name>
    <dbReference type="NCBI Taxonomy" id="2731377"/>
    <lineage>
        <taxon>Bacteria</taxon>
        <taxon>Bacillati</taxon>
        <taxon>Bacillota</taxon>
        <taxon>Clostridia</taxon>
        <taxon>Eubacteriales</taxon>
        <taxon>Proteinivoracaceae</taxon>
        <taxon>Alkalicella</taxon>
    </lineage>
</organism>
<dbReference type="PANTHER" id="PTHR32089">
    <property type="entry name" value="METHYL-ACCEPTING CHEMOTAXIS PROTEIN MCPB"/>
    <property type="match status" value="1"/>
</dbReference>
<dbReference type="EMBL" id="CP058559">
    <property type="protein sequence ID" value="QNO14261.1"/>
    <property type="molecule type" value="Genomic_DNA"/>
</dbReference>
<evidence type="ECO:0000259" key="6">
    <source>
        <dbReference type="PROSITE" id="PS50111"/>
    </source>
</evidence>
<dbReference type="NCBIfam" id="TIGR01098">
    <property type="entry name" value="3A0109s03R"/>
    <property type="match status" value="1"/>
</dbReference>
<feature type="transmembrane region" description="Helical" evidence="5">
    <location>
        <begin position="32"/>
        <end position="50"/>
    </location>
</feature>
<feature type="domain" description="Methyl-accepting transducer" evidence="6">
    <location>
        <begin position="109"/>
        <end position="329"/>
    </location>
</feature>
<evidence type="ECO:0000256" key="2">
    <source>
        <dbReference type="ARBA" id="ARBA00022729"/>
    </source>
</evidence>
<dbReference type="GO" id="GO:0007165">
    <property type="term" value="P:signal transduction"/>
    <property type="evidence" value="ECO:0007669"/>
    <property type="project" value="UniProtKB-KW"/>
</dbReference>
<dbReference type="Proteomes" id="UP000516160">
    <property type="component" value="Chromosome"/>
</dbReference>
<evidence type="ECO:0000256" key="4">
    <source>
        <dbReference type="PROSITE-ProRule" id="PRU00284"/>
    </source>
</evidence>
<dbReference type="GO" id="GO:0055085">
    <property type="term" value="P:transmembrane transport"/>
    <property type="evidence" value="ECO:0007669"/>
    <property type="project" value="InterPro"/>
</dbReference>
<reference evidence="7 8" key="1">
    <citation type="submission" date="2020-07" db="EMBL/GenBank/DDBJ databases">
        <title>Alkalicella. sp. LB2 genome.</title>
        <authorList>
            <person name="Postec A."/>
            <person name="Quemeneur M."/>
        </authorList>
    </citation>
    <scope>NUCLEOTIDE SEQUENCE [LARGE SCALE GENOMIC DNA]</scope>
    <source>
        <strain evidence="7 8">LB2</strain>
    </source>
</reference>
<dbReference type="SUPFAM" id="SSF58104">
    <property type="entry name" value="Methyl-accepting chemotaxis protein (MCP) signaling domain"/>
    <property type="match status" value="1"/>
</dbReference>
<keyword evidence="3 4" id="KW-0807">Transducer</keyword>
<feature type="transmembrane region" description="Helical" evidence="5">
    <location>
        <begin position="7"/>
        <end position="26"/>
    </location>
</feature>
<protein>
    <submittedName>
        <fullName evidence="7">Phosphate/phosphite/phosphonate ABC transporter substrate-binding protein</fullName>
    </submittedName>
</protein>
<dbReference type="CDD" id="cd01071">
    <property type="entry name" value="PBP2_PhnD_like"/>
    <property type="match status" value="1"/>
</dbReference>
<dbReference type="KEGG" id="acae:HYG86_05480"/>
<dbReference type="PANTHER" id="PTHR32089:SF112">
    <property type="entry name" value="LYSOZYME-LIKE PROTEIN-RELATED"/>
    <property type="match status" value="1"/>
</dbReference>
<dbReference type="PROSITE" id="PS50111">
    <property type="entry name" value="CHEMOTAXIS_TRANSDUC_2"/>
    <property type="match status" value="1"/>
</dbReference>
<keyword evidence="2" id="KW-0732">Signal</keyword>
<gene>
    <name evidence="7" type="ORF">HYG86_05480</name>
</gene>
<comment type="similarity">
    <text evidence="1">Belongs to the phosphate/phosphite/phosphonate binding protein family.</text>
</comment>
<dbReference type="Gene3D" id="1.10.287.950">
    <property type="entry name" value="Methyl-accepting chemotaxis protein"/>
    <property type="match status" value="1"/>
</dbReference>
<dbReference type="SMART" id="SM00283">
    <property type="entry name" value="MA"/>
    <property type="match status" value="1"/>
</dbReference>
<evidence type="ECO:0000256" key="5">
    <source>
        <dbReference type="SAM" id="Phobius"/>
    </source>
</evidence>
<keyword evidence="5" id="KW-1133">Transmembrane helix</keyword>
<accession>A0A7G9W6E9</accession>
<evidence type="ECO:0000313" key="8">
    <source>
        <dbReference type="Proteomes" id="UP000516160"/>
    </source>
</evidence>
<evidence type="ECO:0000256" key="1">
    <source>
        <dbReference type="ARBA" id="ARBA00007162"/>
    </source>
</evidence>
<dbReference type="AlphaFoldDB" id="A0A7G9W6E9"/>
<name>A0A7G9W6E9_ALKCA</name>
<keyword evidence="8" id="KW-1185">Reference proteome</keyword>
<dbReference type="Gene3D" id="3.40.190.10">
    <property type="entry name" value="Periplasmic binding protein-like II"/>
    <property type="match status" value="2"/>
</dbReference>
<dbReference type="Pfam" id="PF12974">
    <property type="entry name" value="Phosphonate-bd"/>
    <property type="match status" value="1"/>
</dbReference>
<evidence type="ECO:0000313" key="7">
    <source>
        <dbReference type="EMBL" id="QNO14261.1"/>
    </source>
</evidence>